<keyword evidence="2" id="KW-1185">Reference proteome</keyword>
<proteinExistence type="predicted"/>
<evidence type="ECO:0000313" key="1">
    <source>
        <dbReference type="EMBL" id="RKT44034.1"/>
    </source>
</evidence>
<dbReference type="EMBL" id="RBXL01000001">
    <property type="protein sequence ID" value="RKT44034.1"/>
    <property type="molecule type" value="Genomic_DNA"/>
</dbReference>
<evidence type="ECO:0000313" key="2">
    <source>
        <dbReference type="Proteomes" id="UP000274556"/>
    </source>
</evidence>
<gene>
    <name evidence="1" type="ORF">BDD21_1405</name>
</gene>
<reference evidence="1 2" key="1">
    <citation type="submission" date="2018-10" db="EMBL/GenBank/DDBJ databases">
        <title>Genomic Encyclopedia of Archaeal and Bacterial Type Strains, Phase II (KMG-II): from individual species to whole genera.</title>
        <authorList>
            <person name="Goeker M."/>
        </authorList>
    </citation>
    <scope>NUCLEOTIDE SEQUENCE [LARGE SCALE GENOMIC DNA]</scope>
    <source>
        <strain evidence="1 2">DSM 235</strain>
    </source>
</reference>
<organism evidence="1 2">
    <name type="scientific">Thiocapsa rosea</name>
    <dbReference type="NCBI Taxonomy" id="69360"/>
    <lineage>
        <taxon>Bacteria</taxon>
        <taxon>Pseudomonadati</taxon>
        <taxon>Pseudomonadota</taxon>
        <taxon>Gammaproteobacteria</taxon>
        <taxon>Chromatiales</taxon>
        <taxon>Chromatiaceae</taxon>
        <taxon>Thiocapsa</taxon>
    </lineage>
</organism>
<comment type="caution">
    <text evidence="1">The sequence shown here is derived from an EMBL/GenBank/DDBJ whole genome shotgun (WGS) entry which is preliminary data.</text>
</comment>
<dbReference type="AlphaFoldDB" id="A0A495V406"/>
<name>A0A495V406_9GAMM</name>
<sequence>MTAFFSDLSNLTHGANPWRRERPTLRFEMFYDILYDVAKLPIESDGIVTMYAGN</sequence>
<protein>
    <submittedName>
        <fullName evidence="1">Uncharacterized protein</fullName>
    </submittedName>
</protein>
<accession>A0A495V406</accession>
<dbReference type="Proteomes" id="UP000274556">
    <property type="component" value="Unassembled WGS sequence"/>
</dbReference>